<name>A0A3N0ETW9_SINP1</name>
<dbReference type="OrthoDB" id="2972467at2"/>
<comment type="caution">
    <text evidence="1">The sequence shown here is derived from an EMBL/GenBank/DDBJ whole genome shotgun (WGS) entry which is preliminary data.</text>
</comment>
<dbReference type="Proteomes" id="UP000267469">
    <property type="component" value="Unassembled WGS sequence"/>
</dbReference>
<protein>
    <submittedName>
        <fullName evidence="1">Uncharacterized protein</fullName>
    </submittedName>
</protein>
<evidence type="ECO:0000313" key="1">
    <source>
        <dbReference type="EMBL" id="RNL91343.1"/>
    </source>
</evidence>
<reference evidence="1 2" key="1">
    <citation type="submission" date="2018-10" db="EMBL/GenBank/DDBJ databases">
        <title>Sinomicrobium pectinilyticum sp. nov., a pectinase-producing bacterium isolated from alkaline and saline soil, and emended description of the genus Sinomicrobium.</title>
        <authorList>
            <person name="Cheng B."/>
            <person name="Li C."/>
            <person name="Lai Q."/>
            <person name="Du M."/>
            <person name="Shao Z."/>
            <person name="Xu P."/>
            <person name="Yang C."/>
        </authorList>
    </citation>
    <scope>NUCLEOTIDE SEQUENCE [LARGE SCALE GENOMIC DNA]</scope>
    <source>
        <strain evidence="1 2">5DNS001</strain>
    </source>
</reference>
<dbReference type="AlphaFoldDB" id="A0A3N0ETW9"/>
<proteinExistence type="predicted"/>
<dbReference type="EMBL" id="RJTM01000027">
    <property type="protein sequence ID" value="RNL91343.1"/>
    <property type="molecule type" value="Genomic_DNA"/>
</dbReference>
<dbReference type="InterPro" id="IPR028218">
    <property type="entry name" value="Toxin-JAB1"/>
</dbReference>
<evidence type="ECO:0000313" key="2">
    <source>
        <dbReference type="Proteomes" id="UP000267469"/>
    </source>
</evidence>
<organism evidence="1 2">
    <name type="scientific">Sinomicrobium pectinilyticum</name>
    <dbReference type="NCBI Taxonomy" id="1084421"/>
    <lineage>
        <taxon>Bacteria</taxon>
        <taxon>Pseudomonadati</taxon>
        <taxon>Bacteroidota</taxon>
        <taxon>Flavobacteriia</taxon>
        <taxon>Flavobacteriales</taxon>
        <taxon>Flavobacteriaceae</taxon>
        <taxon>Sinomicrobium</taxon>
    </lineage>
</organism>
<keyword evidence="2" id="KW-1185">Reference proteome</keyword>
<dbReference type="RefSeq" id="WP_123214882.1">
    <property type="nucleotide sequence ID" value="NZ_RJTM01000027.1"/>
</dbReference>
<dbReference type="Pfam" id="PF15659">
    <property type="entry name" value="Toxin-JAB1"/>
    <property type="match status" value="1"/>
</dbReference>
<sequence>MEINVRSIEDALDWAENLSGMGHNGELSCTLNTGHNSAGSLLGDTSFIDNEMISRNLIDPPDTYHMDAMGRIRHSDNKIYYDENGEVVHKLISDKTGKSIMVNQGILENMIKCTFVVHKKERTLTLLIVEDEDAALELYKFLADNGNAEQAIQAFSDSSGIEKFYIYTNHNLGSVQMDTDFFDVVNGFSPLYKIHSHPYDDHDFWDEYPSGYGPTQGRPGDRRSRESFIQDYGYQKHYMYHNGEHSLTEYRDDRYGFVKKYNITLIKLKSLDLRKGFGAK</sequence>
<gene>
    <name evidence="1" type="ORF">ED312_04825</name>
</gene>
<accession>A0A3N0ETW9</accession>